<dbReference type="PROSITE" id="PS51462">
    <property type="entry name" value="NUDIX"/>
    <property type="match status" value="1"/>
</dbReference>
<evidence type="ECO:0000259" key="4">
    <source>
        <dbReference type="PROSITE" id="PS51462"/>
    </source>
</evidence>
<evidence type="ECO:0000256" key="1">
    <source>
        <dbReference type="ARBA" id="ARBA00001946"/>
    </source>
</evidence>
<dbReference type="CDD" id="cd03424">
    <property type="entry name" value="NUDIX_ADPRase_Nudt5_UGPPase_Nudt14"/>
    <property type="match status" value="1"/>
</dbReference>
<accession>A0ABU3QKN6</accession>
<proteinExistence type="predicted"/>
<dbReference type="Gene3D" id="3.90.79.10">
    <property type="entry name" value="Nucleoside Triphosphate Pyrophosphohydrolase"/>
    <property type="match status" value="1"/>
</dbReference>
<gene>
    <name evidence="5" type="ORF">RND61_14815</name>
</gene>
<dbReference type="EMBL" id="JAWCTQ010000016">
    <property type="protein sequence ID" value="MDT9683335.1"/>
    <property type="molecule type" value="Genomic_DNA"/>
</dbReference>
<keyword evidence="2 5" id="KW-0378">Hydrolase</keyword>
<dbReference type="PANTHER" id="PTHR11839">
    <property type="entry name" value="UDP/ADP-SUGAR PYROPHOSPHATASE"/>
    <property type="match status" value="1"/>
</dbReference>
<evidence type="ECO:0000313" key="5">
    <source>
        <dbReference type="EMBL" id="MDT9683335.1"/>
    </source>
</evidence>
<dbReference type="EC" id="3.6.-.-" evidence="5"/>
<dbReference type="Proteomes" id="UP001250181">
    <property type="component" value="Unassembled WGS sequence"/>
</dbReference>
<dbReference type="InterPro" id="IPR000086">
    <property type="entry name" value="NUDIX_hydrolase_dom"/>
</dbReference>
<dbReference type="InterPro" id="IPR015797">
    <property type="entry name" value="NUDIX_hydrolase-like_dom_sf"/>
</dbReference>
<keyword evidence="6" id="KW-1185">Reference proteome</keyword>
<evidence type="ECO:0000256" key="2">
    <source>
        <dbReference type="ARBA" id="ARBA00022801"/>
    </source>
</evidence>
<feature type="compositionally biased region" description="Acidic residues" evidence="3">
    <location>
        <begin position="197"/>
        <end position="210"/>
    </location>
</feature>
<protein>
    <submittedName>
        <fullName evidence="5">NUDIX hydrolase</fullName>
        <ecNumber evidence="5">3.6.-.-</ecNumber>
    </submittedName>
</protein>
<feature type="region of interest" description="Disordered" evidence="3">
    <location>
        <begin position="190"/>
        <end position="210"/>
    </location>
</feature>
<dbReference type="Pfam" id="PF00293">
    <property type="entry name" value="NUDIX"/>
    <property type="match status" value="1"/>
</dbReference>
<comment type="caution">
    <text evidence="5">The sequence shown here is derived from an EMBL/GenBank/DDBJ whole genome shotgun (WGS) entry which is preliminary data.</text>
</comment>
<dbReference type="GO" id="GO:0016787">
    <property type="term" value="F:hydrolase activity"/>
    <property type="evidence" value="ECO:0007669"/>
    <property type="project" value="UniProtKB-KW"/>
</dbReference>
<reference evidence="5 6" key="1">
    <citation type="submission" date="2023-09" db="EMBL/GenBank/DDBJ databases">
        <title>Streptomyces sp. nov.: A antagonism against Alternaria gaisen Producing Streptochlin, Isolated from Tamarix root soil.</title>
        <authorList>
            <person name="Chen Y."/>
        </authorList>
    </citation>
    <scope>NUCLEOTIDE SEQUENCE [LARGE SCALE GENOMIC DNA]</scope>
    <source>
        <strain evidence="5 6">TRM76323</strain>
    </source>
</reference>
<evidence type="ECO:0000256" key="3">
    <source>
        <dbReference type="SAM" id="MobiDB-lite"/>
    </source>
</evidence>
<organism evidence="5 6">
    <name type="scientific">Streptomyces tamarix</name>
    <dbReference type="NCBI Taxonomy" id="3078565"/>
    <lineage>
        <taxon>Bacteria</taxon>
        <taxon>Bacillati</taxon>
        <taxon>Actinomycetota</taxon>
        <taxon>Actinomycetes</taxon>
        <taxon>Kitasatosporales</taxon>
        <taxon>Streptomycetaceae</taxon>
        <taxon>Streptomyces</taxon>
    </lineage>
</organism>
<evidence type="ECO:0000313" key="6">
    <source>
        <dbReference type="Proteomes" id="UP001250181"/>
    </source>
</evidence>
<dbReference type="SUPFAM" id="SSF55811">
    <property type="entry name" value="Nudix"/>
    <property type="match status" value="1"/>
</dbReference>
<dbReference type="PANTHER" id="PTHR11839:SF18">
    <property type="entry name" value="NUDIX HYDROLASE DOMAIN-CONTAINING PROTEIN"/>
    <property type="match status" value="1"/>
</dbReference>
<dbReference type="RefSeq" id="WP_315878409.1">
    <property type="nucleotide sequence ID" value="NZ_JAWCTQ010000016.1"/>
</dbReference>
<feature type="domain" description="Nudix hydrolase" evidence="4">
    <location>
        <begin position="38"/>
        <end position="176"/>
    </location>
</feature>
<name>A0ABU3QKN6_9ACTN</name>
<dbReference type="InterPro" id="IPR020084">
    <property type="entry name" value="NUDIX_hydrolase_CS"/>
</dbReference>
<dbReference type="PROSITE" id="PS00893">
    <property type="entry name" value="NUDIX_BOX"/>
    <property type="match status" value="1"/>
</dbReference>
<comment type="cofactor">
    <cofactor evidence="1">
        <name>Mg(2+)</name>
        <dbReference type="ChEBI" id="CHEBI:18420"/>
    </cofactor>
</comment>
<sequence length="210" mass="23928">MTELLEQKLVAKTPIFDLVNRTYSSKEQGTFERSVVQMYNNAIAVLLYDIPTGLIYIEKEFRAGINRETYSIPAGKINDGEAPISALSREVKEETGYDITTDDFDFEFVTAVNSSEGFTDELVYVYIVRGNFTNKIPEEKDLDKDEYMVGAFSKYPEEMLEANVTFSAPTFIALSKFVDSQKINMLESDQERAELVDREDEDEEGDFYVG</sequence>